<comment type="caution">
    <text evidence="1">The sequence shown here is derived from an EMBL/GenBank/DDBJ whole genome shotgun (WGS) entry which is preliminary data.</text>
</comment>
<accession>A0A8H6R9T6</accession>
<name>A0A8H6R9T6_9PEZI</name>
<proteinExistence type="predicted"/>
<evidence type="ECO:0000313" key="1">
    <source>
        <dbReference type="EMBL" id="KAF7187704.1"/>
    </source>
</evidence>
<keyword evidence="2" id="KW-1185">Reference proteome</keyword>
<gene>
    <name evidence="1" type="ORF">HII31_11043</name>
</gene>
<dbReference type="AlphaFoldDB" id="A0A8H6R9T6"/>
<sequence length="453" mass="52215">MSNRIPVIDSDEEIPYCIWHPQTASEETYRQLVKRYPAMVYQVGRACAVAGYDKLYGELEILPEVHIAEEARECGNVVIYNRIMSSKIKCKIMNDYDRSIDDADPPMGFLNGDTAVLRMLDIKQEFKKADVPEYDSDGEEKFELFPSEGYDEKTFNITEDMNIDTYRSETSGRTVTDEMLKELLTGPLPADLPTLDKDLLIKMAAYYGDTDRYVRLRRPKMLYGEYDCCVRGIYHNTLFAVWWSKQDMTYKCGISNAVEARFIMNNVLSHVHSGESGRPYIIYYPTLATECTYRELARLKPNMWPQIARACIIAEYKDLFDEIVCKIVPDDGLLAEAGTKGDTHYKQALEARVAEVGKDKIHWLYPWKKITHANLQKSKAWWLRECPLACAGPTSEYDGWNYNQFAEADEIELLTCLPDEWQRPEEEDCVARLDYEDWPPKDSLGASKALKKV</sequence>
<dbReference type="EMBL" id="JABCIY010000224">
    <property type="protein sequence ID" value="KAF7187704.1"/>
    <property type="molecule type" value="Genomic_DNA"/>
</dbReference>
<dbReference type="OrthoDB" id="4360026at2759"/>
<reference evidence="1" key="1">
    <citation type="submission" date="2020-04" db="EMBL/GenBank/DDBJ databases">
        <title>Draft genome resource of the tomato pathogen Pseudocercospora fuligena.</title>
        <authorList>
            <person name="Zaccaron A."/>
        </authorList>
    </citation>
    <scope>NUCLEOTIDE SEQUENCE</scope>
    <source>
        <strain evidence="1">PF001</strain>
    </source>
</reference>
<evidence type="ECO:0000313" key="2">
    <source>
        <dbReference type="Proteomes" id="UP000660729"/>
    </source>
</evidence>
<protein>
    <submittedName>
        <fullName evidence="1">Uncharacterized protein</fullName>
    </submittedName>
</protein>
<dbReference type="Proteomes" id="UP000660729">
    <property type="component" value="Unassembled WGS sequence"/>
</dbReference>
<organism evidence="1 2">
    <name type="scientific">Pseudocercospora fuligena</name>
    <dbReference type="NCBI Taxonomy" id="685502"/>
    <lineage>
        <taxon>Eukaryota</taxon>
        <taxon>Fungi</taxon>
        <taxon>Dikarya</taxon>
        <taxon>Ascomycota</taxon>
        <taxon>Pezizomycotina</taxon>
        <taxon>Dothideomycetes</taxon>
        <taxon>Dothideomycetidae</taxon>
        <taxon>Mycosphaerellales</taxon>
        <taxon>Mycosphaerellaceae</taxon>
        <taxon>Pseudocercospora</taxon>
    </lineage>
</organism>